<dbReference type="RefSeq" id="WP_254571961.1">
    <property type="nucleotide sequence ID" value="NZ_CP098502.1"/>
</dbReference>
<evidence type="ECO:0000256" key="3">
    <source>
        <dbReference type="ARBA" id="ARBA00022723"/>
    </source>
</evidence>
<dbReference type="InterPro" id="IPR043461">
    <property type="entry name" value="LpxH-like"/>
</dbReference>
<evidence type="ECO:0000256" key="2">
    <source>
        <dbReference type="ARBA" id="ARBA00022519"/>
    </source>
</evidence>
<evidence type="ECO:0000256" key="4">
    <source>
        <dbReference type="ARBA" id="ARBA00023136"/>
    </source>
</evidence>
<keyword evidence="4" id="KW-0472">Membrane</keyword>
<dbReference type="InterPro" id="IPR004843">
    <property type="entry name" value="Calcineurin-like_PHP"/>
</dbReference>
<dbReference type="InterPro" id="IPR029052">
    <property type="entry name" value="Metallo-depent_PP-like"/>
</dbReference>
<dbReference type="Proteomes" id="UP001056035">
    <property type="component" value="Chromosome"/>
</dbReference>
<keyword evidence="8" id="KW-1185">Reference proteome</keyword>
<dbReference type="PANTHER" id="PTHR34990:SF2">
    <property type="entry name" value="BLL8164 PROTEIN"/>
    <property type="match status" value="1"/>
</dbReference>
<gene>
    <name evidence="7" type="ORF">NBH00_03455</name>
</gene>
<keyword evidence="2" id="KW-0997">Cell inner membrane</keyword>
<dbReference type="EMBL" id="CP098502">
    <property type="protein sequence ID" value="UTI65275.1"/>
    <property type="molecule type" value="Genomic_DNA"/>
</dbReference>
<keyword evidence="1" id="KW-1003">Cell membrane</keyword>
<evidence type="ECO:0000259" key="6">
    <source>
        <dbReference type="Pfam" id="PF00149"/>
    </source>
</evidence>
<proteinExistence type="predicted"/>
<dbReference type="Gene3D" id="3.60.21.10">
    <property type="match status" value="1"/>
</dbReference>
<evidence type="ECO:0000256" key="5">
    <source>
        <dbReference type="ARBA" id="ARBA00023211"/>
    </source>
</evidence>
<accession>A0ABY5DUV4</accession>
<evidence type="ECO:0000256" key="1">
    <source>
        <dbReference type="ARBA" id="ARBA00022475"/>
    </source>
</evidence>
<keyword evidence="3" id="KW-0479">Metal-binding</keyword>
<name>A0ABY5DUV4_9ACTN</name>
<keyword evidence="5" id="KW-0464">Manganese</keyword>
<dbReference type="Pfam" id="PF00149">
    <property type="entry name" value="Metallophos"/>
    <property type="match status" value="1"/>
</dbReference>
<sequence>MRTLVISDLHLGVRSGHDVLRQPAARQLLLRELQDVDRLVLLGDTIELLEGRPKPAMRAALPVLRAIGAGLGRGKEVVVVLGNHDHALVRPWLRSQRAGGRRLGYASRVPLTSSSALRAVAAALKPARVQVRYPGVWLADGVWATHGHYLDRHLMPASSTGLLLGRVPDGRATAEDYEHAAGPSAAAVQGLVAASLPGVIGEPLDRAAGLARRASTIALPLAARMFGAGTLAPLSAGALGHQFRRSGMPAMGEVVKRIGVKADHVIFGHLHRAGPRFGDHVPEWSPVGDVHLTNSGCWVYEPLLLAGSNPPHPYWPGGAVVVEDGEAPRAVGLLDELDPDLVR</sequence>
<organism evidence="7 8">
    <name type="scientific">Paraconexibacter antarcticus</name>
    <dbReference type="NCBI Taxonomy" id="2949664"/>
    <lineage>
        <taxon>Bacteria</taxon>
        <taxon>Bacillati</taxon>
        <taxon>Actinomycetota</taxon>
        <taxon>Thermoleophilia</taxon>
        <taxon>Solirubrobacterales</taxon>
        <taxon>Paraconexibacteraceae</taxon>
        <taxon>Paraconexibacter</taxon>
    </lineage>
</organism>
<dbReference type="PANTHER" id="PTHR34990">
    <property type="entry name" value="UDP-2,3-DIACYLGLUCOSAMINE HYDROLASE-RELATED"/>
    <property type="match status" value="1"/>
</dbReference>
<protein>
    <submittedName>
        <fullName evidence="7">Metallophosphoesterase</fullName>
    </submittedName>
</protein>
<feature type="domain" description="Calcineurin-like phosphoesterase" evidence="6">
    <location>
        <begin position="1"/>
        <end position="94"/>
    </location>
</feature>
<evidence type="ECO:0000313" key="8">
    <source>
        <dbReference type="Proteomes" id="UP001056035"/>
    </source>
</evidence>
<evidence type="ECO:0000313" key="7">
    <source>
        <dbReference type="EMBL" id="UTI65275.1"/>
    </source>
</evidence>
<dbReference type="SUPFAM" id="SSF56300">
    <property type="entry name" value="Metallo-dependent phosphatases"/>
    <property type="match status" value="1"/>
</dbReference>
<reference evidence="7 8" key="1">
    <citation type="submission" date="2022-06" db="EMBL/GenBank/DDBJ databases">
        <title>Paraconexibacter antarcticus.</title>
        <authorList>
            <person name="Kim C.S."/>
        </authorList>
    </citation>
    <scope>NUCLEOTIDE SEQUENCE [LARGE SCALE GENOMIC DNA]</scope>
    <source>
        <strain evidence="7 8">02-257</strain>
    </source>
</reference>